<organism evidence="2 3">
    <name type="scientific">Pleuronectes platessa</name>
    <name type="common">European plaice</name>
    <dbReference type="NCBI Taxonomy" id="8262"/>
    <lineage>
        <taxon>Eukaryota</taxon>
        <taxon>Metazoa</taxon>
        <taxon>Chordata</taxon>
        <taxon>Craniata</taxon>
        <taxon>Vertebrata</taxon>
        <taxon>Euteleostomi</taxon>
        <taxon>Actinopterygii</taxon>
        <taxon>Neopterygii</taxon>
        <taxon>Teleostei</taxon>
        <taxon>Neoteleostei</taxon>
        <taxon>Acanthomorphata</taxon>
        <taxon>Carangaria</taxon>
        <taxon>Pleuronectiformes</taxon>
        <taxon>Pleuronectoidei</taxon>
        <taxon>Pleuronectidae</taxon>
        <taxon>Pleuronectes</taxon>
    </lineage>
</organism>
<reference evidence="2" key="1">
    <citation type="submission" date="2020-03" db="EMBL/GenBank/DDBJ databases">
        <authorList>
            <person name="Weist P."/>
        </authorList>
    </citation>
    <scope>NUCLEOTIDE SEQUENCE</scope>
</reference>
<sequence>MEPSGALCLELLEQGHISKELKVHIKGEKNFITLLANKKNELSTRWETEKEKNNDKSTLLETLQTKMQVEETSREALEYETRRRKELHLQELQLVTERKTQEAPEKKLSAMLEAETEKNTTLHKHKGSLTPELQRGETWNLELSKG</sequence>
<accession>A0A9N7VL75</accession>
<protein>
    <submittedName>
        <fullName evidence="2">Uncharacterized protein</fullName>
    </submittedName>
</protein>
<feature type="region of interest" description="Disordered" evidence="1">
    <location>
        <begin position="117"/>
        <end position="146"/>
    </location>
</feature>
<evidence type="ECO:0000313" key="3">
    <source>
        <dbReference type="Proteomes" id="UP001153269"/>
    </source>
</evidence>
<comment type="caution">
    <text evidence="2">The sequence shown here is derived from an EMBL/GenBank/DDBJ whole genome shotgun (WGS) entry which is preliminary data.</text>
</comment>
<dbReference type="Proteomes" id="UP001153269">
    <property type="component" value="Unassembled WGS sequence"/>
</dbReference>
<proteinExistence type="predicted"/>
<gene>
    <name evidence="2" type="ORF">PLEPLA_LOCUS40024</name>
</gene>
<dbReference type="AlphaFoldDB" id="A0A9N7VL75"/>
<dbReference type="EMBL" id="CADEAL010004122">
    <property type="protein sequence ID" value="CAB1452284.1"/>
    <property type="molecule type" value="Genomic_DNA"/>
</dbReference>
<evidence type="ECO:0000313" key="2">
    <source>
        <dbReference type="EMBL" id="CAB1452284.1"/>
    </source>
</evidence>
<keyword evidence="3" id="KW-1185">Reference proteome</keyword>
<name>A0A9N7VL75_PLEPL</name>
<evidence type="ECO:0000256" key="1">
    <source>
        <dbReference type="SAM" id="MobiDB-lite"/>
    </source>
</evidence>